<dbReference type="InterPro" id="IPR011011">
    <property type="entry name" value="Znf_FYVE_PHD"/>
</dbReference>
<dbReference type="HOGENOM" id="CLU_071688_0_0_1"/>
<dbReference type="SUPFAM" id="SSF57903">
    <property type="entry name" value="FYVE/PHD zinc finger"/>
    <property type="match status" value="1"/>
</dbReference>
<organism evidence="2">
    <name type="scientific">Capitella teleta</name>
    <name type="common">Polychaete worm</name>
    <dbReference type="NCBI Taxonomy" id="283909"/>
    <lineage>
        <taxon>Eukaryota</taxon>
        <taxon>Metazoa</taxon>
        <taxon>Spiralia</taxon>
        <taxon>Lophotrochozoa</taxon>
        <taxon>Annelida</taxon>
        <taxon>Polychaeta</taxon>
        <taxon>Sedentaria</taxon>
        <taxon>Scolecida</taxon>
        <taxon>Capitellidae</taxon>
        <taxon>Capitella</taxon>
    </lineage>
</organism>
<gene>
    <name evidence="2" type="ORF">CAPTEDRAFT_213918</name>
</gene>
<dbReference type="AlphaFoldDB" id="R7UCU4"/>
<evidence type="ECO:0000313" key="3">
    <source>
        <dbReference type="EnsemblMetazoa" id="CapteP213918"/>
    </source>
</evidence>
<feature type="compositionally biased region" description="Polar residues" evidence="1">
    <location>
        <begin position="401"/>
        <end position="413"/>
    </location>
</feature>
<sequence length="413" mass="46637">MSSLMKKIRQQSGNGSGDDHEKRDDESGPVAKTSGKPGPGRPKKGQRSSASAGQGLEEDEEEETEAWRCQVCDISFQNDDDKILECESCLAYFCTTCLGMPDNVYDYISNLKNRGFWCCETCCPNVRAAIKSGKKGTKGKGNGKGKEAQEVQETVREMKKFMEDFETKMVAKIEFAVEKAITETGRKQILGEGVLEDECITMANVVAGVSPQSAAGPSVKEPPKKNIPSMKNILHEAMQEQEKDAMRKRNVIIHGLPEKKTNNREERKKENEQHIERIMDALELNLEIENFSRLGKLPNEDADREHTTSRPLKLCFNSEDKVKMFMGRLNKLGEAEEDIKRIRVQHDMNLQERAEIRELVQEAKNLTLTESGDFTHIVRGIKIIRVKARKDGQRRRETQEDSTSGSRTETPLQ</sequence>
<feature type="region of interest" description="Disordered" evidence="1">
    <location>
        <begin position="1"/>
        <end position="62"/>
    </location>
</feature>
<proteinExistence type="predicted"/>
<protein>
    <recommendedName>
        <fullName evidence="5">PHD-type domain-containing protein</fullName>
    </recommendedName>
</protein>
<dbReference type="OMA" id="FCHECEK"/>
<keyword evidence="4" id="KW-1185">Reference proteome</keyword>
<reference evidence="3" key="3">
    <citation type="submission" date="2015-06" db="UniProtKB">
        <authorList>
            <consortium name="EnsemblMetazoa"/>
        </authorList>
    </citation>
    <scope>IDENTIFICATION</scope>
</reference>
<reference evidence="4" key="1">
    <citation type="submission" date="2012-12" db="EMBL/GenBank/DDBJ databases">
        <authorList>
            <person name="Hellsten U."/>
            <person name="Grimwood J."/>
            <person name="Chapman J.A."/>
            <person name="Shapiro H."/>
            <person name="Aerts A."/>
            <person name="Otillar R.P."/>
            <person name="Terry A.Y."/>
            <person name="Boore J.L."/>
            <person name="Simakov O."/>
            <person name="Marletaz F."/>
            <person name="Cho S.-J."/>
            <person name="Edsinger-Gonzales E."/>
            <person name="Havlak P."/>
            <person name="Kuo D.-H."/>
            <person name="Larsson T."/>
            <person name="Lv J."/>
            <person name="Arendt D."/>
            <person name="Savage R."/>
            <person name="Osoegawa K."/>
            <person name="de Jong P."/>
            <person name="Lindberg D.R."/>
            <person name="Seaver E.C."/>
            <person name="Weisblat D.A."/>
            <person name="Putnam N.H."/>
            <person name="Grigoriev I.V."/>
            <person name="Rokhsar D.S."/>
        </authorList>
    </citation>
    <scope>NUCLEOTIDE SEQUENCE</scope>
    <source>
        <strain evidence="4">I ESC-2004</strain>
    </source>
</reference>
<dbReference type="Gene3D" id="3.30.40.10">
    <property type="entry name" value="Zinc/RING finger domain, C3HC4 (zinc finger)"/>
    <property type="match status" value="1"/>
</dbReference>
<dbReference type="OrthoDB" id="6048664at2759"/>
<dbReference type="EMBL" id="AMQN01009184">
    <property type="status" value="NOT_ANNOTATED_CDS"/>
    <property type="molecule type" value="Genomic_DNA"/>
</dbReference>
<feature type="compositionally biased region" description="Basic and acidic residues" evidence="1">
    <location>
        <begin position="389"/>
        <end position="399"/>
    </location>
</feature>
<dbReference type="Proteomes" id="UP000014760">
    <property type="component" value="Unassembled WGS sequence"/>
</dbReference>
<evidence type="ECO:0000256" key="1">
    <source>
        <dbReference type="SAM" id="MobiDB-lite"/>
    </source>
</evidence>
<dbReference type="PANTHER" id="PTHR37445">
    <property type="entry name" value="PROTEIN CBG24663"/>
    <property type="match status" value="1"/>
</dbReference>
<accession>R7UCU4</accession>
<feature type="compositionally biased region" description="Basic and acidic residues" evidence="1">
    <location>
        <begin position="17"/>
        <end position="26"/>
    </location>
</feature>
<dbReference type="EnsemblMetazoa" id="CapteT213918">
    <property type="protein sequence ID" value="CapteP213918"/>
    <property type="gene ID" value="CapteG213918"/>
</dbReference>
<feature type="region of interest" description="Disordered" evidence="1">
    <location>
        <begin position="389"/>
        <end position="413"/>
    </location>
</feature>
<reference evidence="2 4" key="2">
    <citation type="journal article" date="2013" name="Nature">
        <title>Insights into bilaterian evolution from three spiralian genomes.</title>
        <authorList>
            <person name="Simakov O."/>
            <person name="Marletaz F."/>
            <person name="Cho S.J."/>
            <person name="Edsinger-Gonzales E."/>
            <person name="Havlak P."/>
            <person name="Hellsten U."/>
            <person name="Kuo D.H."/>
            <person name="Larsson T."/>
            <person name="Lv J."/>
            <person name="Arendt D."/>
            <person name="Savage R."/>
            <person name="Osoegawa K."/>
            <person name="de Jong P."/>
            <person name="Grimwood J."/>
            <person name="Chapman J.A."/>
            <person name="Shapiro H."/>
            <person name="Aerts A."/>
            <person name="Otillar R.P."/>
            <person name="Terry A.Y."/>
            <person name="Boore J.L."/>
            <person name="Grigoriev I.V."/>
            <person name="Lindberg D.R."/>
            <person name="Seaver E.C."/>
            <person name="Weisblat D.A."/>
            <person name="Putnam N.H."/>
            <person name="Rokhsar D.S."/>
        </authorList>
    </citation>
    <scope>NUCLEOTIDE SEQUENCE</scope>
    <source>
        <strain evidence="2 4">I ESC-2004</strain>
    </source>
</reference>
<dbReference type="PANTHER" id="PTHR37445:SF3">
    <property type="entry name" value="ZINC FINGER PHD-TYPE DOMAIN-CONTAINING PROTEIN"/>
    <property type="match status" value="1"/>
</dbReference>
<dbReference type="InterPro" id="IPR013083">
    <property type="entry name" value="Znf_RING/FYVE/PHD"/>
</dbReference>
<name>R7UCU4_CAPTE</name>
<evidence type="ECO:0000313" key="2">
    <source>
        <dbReference type="EMBL" id="ELU01613.1"/>
    </source>
</evidence>
<evidence type="ECO:0008006" key="5">
    <source>
        <dbReference type="Google" id="ProtNLM"/>
    </source>
</evidence>
<evidence type="ECO:0000313" key="4">
    <source>
        <dbReference type="Proteomes" id="UP000014760"/>
    </source>
</evidence>
<dbReference type="EMBL" id="KB304887">
    <property type="protein sequence ID" value="ELU01613.1"/>
    <property type="molecule type" value="Genomic_DNA"/>
</dbReference>